<dbReference type="Pfam" id="PF00587">
    <property type="entry name" value="tRNA-synt_2b"/>
    <property type="match status" value="1"/>
</dbReference>
<gene>
    <name evidence="2" type="ORF">J8A68_004676</name>
</gene>
<dbReference type="InterPro" id="IPR002314">
    <property type="entry name" value="aa-tRNA-synt_IIb"/>
</dbReference>
<protein>
    <submittedName>
        <fullName evidence="2">PRS</fullName>
    </submittedName>
</protein>
<accession>A0A8J5UUQ9</accession>
<feature type="domain" description="Aminoacyl-transfer RNA synthetases class-II family profile" evidence="1">
    <location>
        <begin position="61"/>
        <end position="444"/>
    </location>
</feature>
<dbReference type="InterPro" id="IPR050062">
    <property type="entry name" value="Pro-tRNA_synthetase"/>
</dbReference>
<dbReference type="EMBL" id="JAGSYN010000196">
    <property type="protein sequence ID" value="KAG7661820.1"/>
    <property type="molecule type" value="Genomic_DNA"/>
</dbReference>
<dbReference type="PROSITE" id="PS50862">
    <property type="entry name" value="AA_TRNA_LIGASE_II"/>
    <property type="match status" value="1"/>
</dbReference>
<evidence type="ECO:0000313" key="3">
    <source>
        <dbReference type="Proteomes" id="UP000694255"/>
    </source>
</evidence>
<dbReference type="GO" id="GO:0005739">
    <property type="term" value="C:mitochondrion"/>
    <property type="evidence" value="ECO:0007669"/>
    <property type="project" value="TreeGrafter"/>
</dbReference>
<dbReference type="InterPro" id="IPR004154">
    <property type="entry name" value="Anticodon-bd"/>
</dbReference>
<reference evidence="2 3" key="1">
    <citation type="journal article" date="2021" name="DNA Res.">
        <title>Genome analysis of Candida subhashii reveals its hybrid nature and dual mitochondrial genome conformations.</title>
        <authorList>
            <person name="Mixao V."/>
            <person name="Hegedusova E."/>
            <person name="Saus E."/>
            <person name="Pryszcz L.P."/>
            <person name="Cillingova A."/>
            <person name="Nosek J."/>
            <person name="Gabaldon T."/>
        </authorList>
    </citation>
    <scope>NUCLEOTIDE SEQUENCE [LARGE SCALE GENOMIC DNA]</scope>
    <source>
        <strain evidence="2 3">CBS 10753</strain>
    </source>
</reference>
<organism evidence="2 3">
    <name type="scientific">[Candida] subhashii</name>
    <dbReference type="NCBI Taxonomy" id="561895"/>
    <lineage>
        <taxon>Eukaryota</taxon>
        <taxon>Fungi</taxon>
        <taxon>Dikarya</taxon>
        <taxon>Ascomycota</taxon>
        <taxon>Saccharomycotina</taxon>
        <taxon>Pichiomycetes</taxon>
        <taxon>Debaryomycetaceae</taxon>
        <taxon>Spathaspora</taxon>
    </lineage>
</organism>
<dbReference type="Proteomes" id="UP000694255">
    <property type="component" value="Unassembled WGS sequence"/>
</dbReference>
<keyword evidence="3" id="KW-1185">Reference proteome</keyword>
<sequence length="574" mass="65642">MINKRYITTTTTTALKTVPKFYGSQFSKFKYSKTIPTHEVLTKLGLIQYPRAGLVNWGPMGLTIMNKISDIIRTRMNEIGFEELSLSLLSHRTLWEKTGRWSSGGELFKLNNDEYLLAPTAEEEITEYVNRNLSSYKELPVLLYQINPKFRDEKRPRGGLLRGKEFLMKDAYSFDISEAKAMESYEKVVGAYHKIFQDLKLPYIKAAADSGDIGGSLSHEWHCIDKTGEDTVFTCDSCHHVSNVEKTLSYPESVDETQSGEVSVRYFMTEDKSTLVCAYYPTSRTLEPKFVKQELPDIDLKISNQEEILQEFSNEETLISKHIIRVMDSRLHSRSNFPDFPIKFINRSLMTTLTDIPMVLAEEGEICGMCEDGTLTSKHAIELGHTFYLGDKYSKPLSCKISAPNEDGRMDQKQIMMGCYGIGISRIIATAAEIYRDDVGLVWPSTLAPWQVTVVEVGKENQEKFGDFFEVLNKQGIDYRYDNRDSVSFGKKIRESNTLGIPLCVILGKQYPMVEIEIRGKRLLGEDQKWKQSFEAYKDKIEWEVKYDDKGNDIKHIVHKDGLVTVVNSLLQDM</sequence>
<name>A0A8J5UUQ9_9ASCO</name>
<dbReference type="RefSeq" id="XP_049262053.1">
    <property type="nucleotide sequence ID" value="XM_049408660.1"/>
</dbReference>
<dbReference type="PANTHER" id="PTHR42753">
    <property type="entry name" value="MITOCHONDRIAL RIBOSOME PROTEIN L39/PROLYL-TRNA LIGASE FAMILY MEMBER"/>
    <property type="match status" value="1"/>
</dbReference>
<dbReference type="PANTHER" id="PTHR42753:SF2">
    <property type="entry name" value="PROLINE--TRNA LIGASE"/>
    <property type="match status" value="1"/>
</dbReference>
<dbReference type="GO" id="GO:0006433">
    <property type="term" value="P:prolyl-tRNA aminoacylation"/>
    <property type="evidence" value="ECO:0007669"/>
    <property type="project" value="TreeGrafter"/>
</dbReference>
<evidence type="ECO:0000259" key="1">
    <source>
        <dbReference type="PROSITE" id="PS50862"/>
    </source>
</evidence>
<evidence type="ECO:0000313" key="2">
    <source>
        <dbReference type="EMBL" id="KAG7661820.1"/>
    </source>
</evidence>
<dbReference type="AlphaFoldDB" id="A0A8J5UUQ9"/>
<dbReference type="InterPro" id="IPR006195">
    <property type="entry name" value="aa-tRNA-synth_II"/>
</dbReference>
<dbReference type="GO" id="GO:0004827">
    <property type="term" value="F:proline-tRNA ligase activity"/>
    <property type="evidence" value="ECO:0007669"/>
    <property type="project" value="TreeGrafter"/>
</dbReference>
<dbReference type="GO" id="GO:0005524">
    <property type="term" value="F:ATP binding"/>
    <property type="evidence" value="ECO:0007669"/>
    <property type="project" value="InterPro"/>
</dbReference>
<proteinExistence type="predicted"/>
<dbReference type="Pfam" id="PF03129">
    <property type="entry name" value="HGTP_anticodon"/>
    <property type="match status" value="1"/>
</dbReference>
<dbReference type="GeneID" id="73471476"/>
<dbReference type="OrthoDB" id="10267474at2759"/>
<comment type="caution">
    <text evidence="2">The sequence shown here is derived from an EMBL/GenBank/DDBJ whole genome shotgun (WGS) entry which is preliminary data.</text>
</comment>